<accession>A0A2I0B7B8</accession>
<organism evidence="1 2">
    <name type="scientific">Apostasia shenzhenica</name>
    <dbReference type="NCBI Taxonomy" id="1088818"/>
    <lineage>
        <taxon>Eukaryota</taxon>
        <taxon>Viridiplantae</taxon>
        <taxon>Streptophyta</taxon>
        <taxon>Embryophyta</taxon>
        <taxon>Tracheophyta</taxon>
        <taxon>Spermatophyta</taxon>
        <taxon>Magnoliopsida</taxon>
        <taxon>Liliopsida</taxon>
        <taxon>Asparagales</taxon>
        <taxon>Orchidaceae</taxon>
        <taxon>Apostasioideae</taxon>
        <taxon>Apostasia</taxon>
    </lineage>
</organism>
<evidence type="ECO:0000313" key="1">
    <source>
        <dbReference type="EMBL" id="PKA63670.1"/>
    </source>
</evidence>
<sequence>MRPSPIPFPWRHRLAGDHLPSFTFSLKVGGFCCNSELPQVTGYFFGIQFVSEIFLCGGTFFLKIVMFDSYILIDVFVYLFV</sequence>
<dbReference type="EMBL" id="KZ451908">
    <property type="protein sequence ID" value="PKA63670.1"/>
    <property type="molecule type" value="Genomic_DNA"/>
</dbReference>
<proteinExistence type="predicted"/>
<keyword evidence="2" id="KW-1185">Reference proteome</keyword>
<gene>
    <name evidence="1" type="ORF">AXF42_Ash005565</name>
</gene>
<dbReference type="Proteomes" id="UP000236161">
    <property type="component" value="Unassembled WGS sequence"/>
</dbReference>
<reference evidence="1 2" key="1">
    <citation type="journal article" date="2017" name="Nature">
        <title>The Apostasia genome and the evolution of orchids.</title>
        <authorList>
            <person name="Zhang G.Q."/>
            <person name="Liu K.W."/>
            <person name="Li Z."/>
            <person name="Lohaus R."/>
            <person name="Hsiao Y.Y."/>
            <person name="Niu S.C."/>
            <person name="Wang J.Y."/>
            <person name="Lin Y.C."/>
            <person name="Xu Q."/>
            <person name="Chen L.J."/>
            <person name="Yoshida K."/>
            <person name="Fujiwara S."/>
            <person name="Wang Z.W."/>
            <person name="Zhang Y.Q."/>
            <person name="Mitsuda N."/>
            <person name="Wang M."/>
            <person name="Liu G.H."/>
            <person name="Pecoraro L."/>
            <person name="Huang H.X."/>
            <person name="Xiao X.J."/>
            <person name="Lin M."/>
            <person name="Wu X.Y."/>
            <person name="Wu W.L."/>
            <person name="Chen Y.Y."/>
            <person name="Chang S.B."/>
            <person name="Sakamoto S."/>
            <person name="Ohme-Takagi M."/>
            <person name="Yagi M."/>
            <person name="Zeng S.J."/>
            <person name="Shen C.Y."/>
            <person name="Yeh C.M."/>
            <person name="Luo Y.B."/>
            <person name="Tsai W.C."/>
            <person name="Van de Peer Y."/>
            <person name="Liu Z.J."/>
        </authorList>
    </citation>
    <scope>NUCLEOTIDE SEQUENCE [LARGE SCALE GENOMIC DNA]</scope>
    <source>
        <strain evidence="2">cv. Shenzhen</strain>
        <tissue evidence="1">Stem</tissue>
    </source>
</reference>
<name>A0A2I0B7B8_9ASPA</name>
<dbReference type="AlphaFoldDB" id="A0A2I0B7B8"/>
<protein>
    <submittedName>
        <fullName evidence="1">Uncharacterized protein</fullName>
    </submittedName>
</protein>
<evidence type="ECO:0000313" key="2">
    <source>
        <dbReference type="Proteomes" id="UP000236161"/>
    </source>
</evidence>